<name>A0A560G3P7_9PROT</name>
<reference evidence="1 2" key="1">
    <citation type="submission" date="2019-06" db="EMBL/GenBank/DDBJ databases">
        <title>Genomic Encyclopedia of Type Strains, Phase IV (KMG-V): Genome sequencing to study the core and pangenomes of soil and plant-associated prokaryotes.</title>
        <authorList>
            <person name="Whitman W."/>
        </authorList>
    </citation>
    <scope>NUCLEOTIDE SEQUENCE [LARGE SCALE GENOMIC DNA]</scope>
    <source>
        <strain evidence="1 2">BR 11865</strain>
    </source>
</reference>
<protein>
    <submittedName>
        <fullName evidence="1">Acetylornithine deacetylase/succinyl-diaminopimelate desuccinylase-like protein</fullName>
    </submittedName>
</protein>
<dbReference type="Gene3D" id="3.40.630.10">
    <property type="entry name" value="Zn peptidases"/>
    <property type="match status" value="2"/>
</dbReference>
<dbReference type="AlphaFoldDB" id="A0A560G3P7"/>
<sequence length="433" mass="47157">MTTHDTALVVSDEEAAAITKAIDRDELVKLVLDLCGIPSPMRQERRAGEFVHGWMAENGFAPRKAGLLEHRFNVIGTYGGKGDGPNLLFTSHLDTESPFYDETDRYTYRPETVADPQWLGAWLEGETFFGHAVGNDRGPMACFLMAAKALKKAGIDLSGLLYLTACPGEIGPEPAEERGGVDYLGKELGACYLMSHGGVAPDYVISAEGTDFGVNWTACGYADFRVTIYGQGVFTPLLTHPEALADHPSPLVKVAPAIEIIQRWAREYEVKHRYEGPGGTAVPKVQIGAIRGGTPQAMGAASEVCNVYVQVALTPVQTIAAVDRDLKRAFREAGFGDVKIQPYTVRHGFTADPVAVRPLQMALDHAHGRVRGGPQPISNSVYSSMWRDHNVFNMNRIPSVTMGPRRWRPSIDDLVDCTRLYAMAALALCGRAP</sequence>
<comment type="caution">
    <text evidence="1">The sequence shown here is derived from an EMBL/GenBank/DDBJ whole genome shotgun (WGS) entry which is preliminary data.</text>
</comment>
<keyword evidence="2" id="KW-1185">Reference proteome</keyword>
<proteinExistence type="predicted"/>
<evidence type="ECO:0000313" key="1">
    <source>
        <dbReference type="EMBL" id="TWB28360.1"/>
    </source>
</evidence>
<dbReference type="RefSeq" id="WP_145616492.1">
    <property type="nucleotide sequence ID" value="NZ_JAYNFR010000018.1"/>
</dbReference>
<organism evidence="1 2">
    <name type="scientific">Nitrospirillum amazonense</name>
    <dbReference type="NCBI Taxonomy" id="28077"/>
    <lineage>
        <taxon>Bacteria</taxon>
        <taxon>Pseudomonadati</taxon>
        <taxon>Pseudomonadota</taxon>
        <taxon>Alphaproteobacteria</taxon>
        <taxon>Rhodospirillales</taxon>
        <taxon>Azospirillaceae</taxon>
        <taxon>Nitrospirillum</taxon>
    </lineage>
</organism>
<accession>A0A560G3P7</accession>
<dbReference type="PANTHER" id="PTHR43808">
    <property type="entry name" value="ACETYLORNITHINE DEACETYLASE"/>
    <property type="match status" value="1"/>
</dbReference>
<dbReference type="EMBL" id="VITO01000005">
    <property type="protein sequence ID" value="TWB28360.1"/>
    <property type="molecule type" value="Genomic_DNA"/>
</dbReference>
<dbReference type="Proteomes" id="UP000316545">
    <property type="component" value="Unassembled WGS sequence"/>
</dbReference>
<evidence type="ECO:0000313" key="2">
    <source>
        <dbReference type="Proteomes" id="UP000316545"/>
    </source>
</evidence>
<dbReference type="SUPFAM" id="SSF53187">
    <property type="entry name" value="Zn-dependent exopeptidases"/>
    <property type="match status" value="1"/>
</dbReference>
<dbReference type="InterPro" id="IPR050072">
    <property type="entry name" value="Peptidase_M20A"/>
</dbReference>
<gene>
    <name evidence="1" type="ORF">FBZ88_10579</name>
</gene>